<accession>A0A1E3B2N4</accession>
<dbReference type="Proteomes" id="UP000094569">
    <property type="component" value="Unassembled WGS sequence"/>
</dbReference>
<dbReference type="Pfam" id="PF24883">
    <property type="entry name" value="NPHP3_N"/>
    <property type="match status" value="1"/>
</dbReference>
<dbReference type="InterPro" id="IPR027417">
    <property type="entry name" value="P-loop_NTPase"/>
</dbReference>
<name>A0A1E3B2N4_ASPCR</name>
<reference evidence="5 6" key="1">
    <citation type="journal article" date="2016" name="BMC Genomics">
        <title>Comparative genomic and transcriptomic analyses of the Fuzhuan brick tea-fermentation fungus Aspergillus cristatus.</title>
        <authorList>
            <person name="Ge Y."/>
            <person name="Wang Y."/>
            <person name="Liu Y."/>
            <person name="Tan Y."/>
            <person name="Ren X."/>
            <person name="Zhang X."/>
            <person name="Hyde K.D."/>
            <person name="Liu Y."/>
            <person name="Liu Z."/>
        </authorList>
    </citation>
    <scope>NUCLEOTIDE SEQUENCE [LARGE SCALE GENOMIC DNA]</scope>
    <source>
        <strain evidence="5 6">GZAAS20.1005</strain>
    </source>
</reference>
<dbReference type="InterPro" id="IPR035994">
    <property type="entry name" value="Nucleoside_phosphorylase_sf"/>
</dbReference>
<dbReference type="GO" id="GO:0003824">
    <property type="term" value="F:catalytic activity"/>
    <property type="evidence" value="ECO:0007669"/>
    <property type="project" value="InterPro"/>
</dbReference>
<feature type="repeat" description="ANK" evidence="3">
    <location>
        <begin position="935"/>
        <end position="967"/>
    </location>
</feature>
<dbReference type="PANTHER" id="PTHR24198:SF165">
    <property type="entry name" value="ANKYRIN REPEAT-CONTAINING PROTEIN-RELATED"/>
    <property type="match status" value="1"/>
</dbReference>
<dbReference type="Pfam" id="PF12796">
    <property type="entry name" value="Ank_2"/>
    <property type="match status" value="4"/>
</dbReference>
<dbReference type="PROSITE" id="PS50088">
    <property type="entry name" value="ANK_REPEAT"/>
    <property type="match status" value="6"/>
</dbReference>
<dbReference type="InterPro" id="IPR002110">
    <property type="entry name" value="Ankyrin_rpt"/>
</dbReference>
<dbReference type="Pfam" id="PF00023">
    <property type="entry name" value="Ank"/>
    <property type="match status" value="2"/>
</dbReference>
<evidence type="ECO:0000313" key="6">
    <source>
        <dbReference type="Proteomes" id="UP000094569"/>
    </source>
</evidence>
<dbReference type="PANTHER" id="PTHR24198">
    <property type="entry name" value="ANKYRIN REPEAT AND PROTEIN KINASE DOMAIN-CONTAINING PROTEIN"/>
    <property type="match status" value="1"/>
</dbReference>
<dbReference type="PROSITE" id="PS50297">
    <property type="entry name" value="ANK_REP_REGION"/>
    <property type="match status" value="5"/>
</dbReference>
<organism evidence="5 6">
    <name type="scientific">Aspergillus cristatus</name>
    <name type="common">Chinese Fuzhuan brick tea-fermentation fungus</name>
    <name type="synonym">Eurotium cristatum</name>
    <dbReference type="NCBI Taxonomy" id="573508"/>
    <lineage>
        <taxon>Eukaryota</taxon>
        <taxon>Fungi</taxon>
        <taxon>Dikarya</taxon>
        <taxon>Ascomycota</taxon>
        <taxon>Pezizomycotina</taxon>
        <taxon>Eurotiomycetes</taxon>
        <taxon>Eurotiomycetidae</taxon>
        <taxon>Eurotiales</taxon>
        <taxon>Aspergillaceae</taxon>
        <taxon>Aspergillus</taxon>
        <taxon>Aspergillus subgen. Aspergillus</taxon>
    </lineage>
</organism>
<dbReference type="InterPro" id="IPR036770">
    <property type="entry name" value="Ankyrin_rpt-contain_sf"/>
</dbReference>
<feature type="repeat" description="ANK" evidence="3">
    <location>
        <begin position="902"/>
        <end position="934"/>
    </location>
</feature>
<evidence type="ECO:0000256" key="2">
    <source>
        <dbReference type="ARBA" id="ARBA00023043"/>
    </source>
</evidence>
<feature type="domain" description="NACHT" evidence="4">
    <location>
        <begin position="415"/>
        <end position="566"/>
    </location>
</feature>
<keyword evidence="2 3" id="KW-0040">ANK repeat</keyword>
<dbReference type="Gene3D" id="3.40.50.300">
    <property type="entry name" value="P-loop containing nucleotide triphosphate hydrolases"/>
    <property type="match status" value="1"/>
</dbReference>
<dbReference type="SUPFAM" id="SSF48403">
    <property type="entry name" value="Ankyrin repeat"/>
    <property type="match status" value="2"/>
</dbReference>
<dbReference type="STRING" id="573508.A0A1E3B2N4"/>
<feature type="repeat" description="ANK" evidence="3">
    <location>
        <begin position="968"/>
        <end position="1000"/>
    </location>
</feature>
<dbReference type="SUPFAM" id="SSF53167">
    <property type="entry name" value="Purine and uridine phosphorylases"/>
    <property type="match status" value="1"/>
</dbReference>
<evidence type="ECO:0000256" key="1">
    <source>
        <dbReference type="ARBA" id="ARBA00022737"/>
    </source>
</evidence>
<dbReference type="Pfam" id="PF22939">
    <property type="entry name" value="WHD_GPIID"/>
    <property type="match status" value="1"/>
</dbReference>
<dbReference type="VEuPathDB" id="FungiDB:SI65_09436"/>
<dbReference type="PROSITE" id="PS50837">
    <property type="entry name" value="NACHT"/>
    <property type="match status" value="1"/>
</dbReference>
<feature type="repeat" description="ANK" evidence="3">
    <location>
        <begin position="1391"/>
        <end position="1423"/>
    </location>
</feature>
<sequence length="1484" mass="163836">METKKTSKRLHVEDYKVGWVTALKEELAAAIAVLDEEHEKPVDFEAPSSDSNSYTLGRIGEHNIVITTIAAGTYGIVSATATALPMLSTFPQIRFGLLVGIGAGIARPEQNRDIRLGDIVVSQPSGTSGGVIQYDSLKVISGGARERRGHLNQPPDILLKALKKLQAYHDLSDSLVPHFLQQAIDRRPRLKKLKPGYIHQGHRHDRLFKATYKHVPTIDCGKCDPNEEVEREERDSTDPEIHYGAIASGNTLIKDAVHRDAIAAEMDDQVICFETEAAGLMNDFPCLVIRGIADYADSHKNDRWHRYAALTAAAYAKELLGHIPSDDIQRSRKAIDVMESIAEDTSVLRSRTLNIESTVNMLNGNERQKKINDWLSPPDYSTNLNEALRKRHPGTGLWFIESELFHDWKMTRNPRVLWLYGIPGAGKTVLSSTIIEDLLRHTTTGDNKDSYPAVLQFFFDSNNRDKQSLDSLVRSLVSQLYTQVERSAEFLESLFSKCAHRQPATETLLTTLEAMMHNAPDVYLVIDSLSECETRKGLLEWLKSLAGPEYMNVHLLFTSRNEGAIEAHIAEWLTEEDKVYLKKDLVNIDIQTYIRGVLLHSNGEFRRWSSAPTILEEIETKLMEKANGMFQWAACQIDILQECLNLPQLRKALSSLPRTLEETYSRILKSIKEEFRDDAIRLLQFLTHSKRPLTLDEAVDAIAVDPNCNPPFDPMMRLPNPREITRVCSSLVSVVERKFMHESESIFEVQLAHTSVREYLKSTRIEEEFQHGLDDATCQGEIVRVCLAYLTYVTGRGSIIDILESFPLVRYASHHWLHHAASGENRPDVLESIMNFLDRHGEAYIFWSYLQDFNEPWKHKPSEWLKEMDVLSPLYWASSAGLQQSVKLLLDCGNSPNVSGGRYGNPLQAACHGGHERVVRALLHHGADINAKGGTYGTPLQAACFRGFDDLVRLLIHCGADVHADGGRYGTVLHAACAGGHETVVKIILEENVDVNAMHPHLGTALQSACKKGKLSSALTLLDRGADINLQCGILHTALQAASSIGNSRLVEALLERGANINAAGGLYNCALGAACSEGHVAVIRLLLDQGAQYLVHIFKSPLESACENGSVAAVQVLLDHFPHSELNISTGIATASRRGHTNVVLALLNAEVDISARHDLARSALDSACLFGHAKLVQTLLDMHADSTSQLGWQCDGKILQITCSRGHAEMIETLFSLNVLDNNDCGKALQAACESGKETVIQVILNHTKAFLWPSVHGQALRGAAYGGHERIVANFLSSDINANPPPASFVNSSLRVAAFTGREDIVKMLLDYAADVNSQGDFLGNALQAASYHGNGRLVRQLLQAGANVNSHAGHYGTALQAASYRGHLWIVQTLLNHEADANFRGGYYGSSLHAASYKGHVQVVQVLLDHGADVNLQGGILGTALQAATVMGHVRVAQLLLQNNANPDLQLDSEIDVLLQTYDKYHDHVVKILMSQAPNE</sequence>
<protein>
    <recommendedName>
        <fullName evidence="4">NACHT domain-containing protein</fullName>
    </recommendedName>
</protein>
<keyword evidence="1" id="KW-0677">Repeat</keyword>
<dbReference type="Gene3D" id="3.40.50.1580">
    <property type="entry name" value="Nucleoside phosphorylase domain"/>
    <property type="match status" value="1"/>
</dbReference>
<dbReference type="InterPro" id="IPR056884">
    <property type="entry name" value="NPHP3-like_N"/>
</dbReference>
<feature type="repeat" description="ANK" evidence="3">
    <location>
        <begin position="1292"/>
        <end position="1324"/>
    </location>
</feature>
<dbReference type="OrthoDB" id="1577640at2759"/>
<feature type="repeat" description="ANK" evidence="3">
    <location>
        <begin position="1034"/>
        <end position="1066"/>
    </location>
</feature>
<evidence type="ECO:0000313" key="5">
    <source>
        <dbReference type="EMBL" id="ODM15197.1"/>
    </source>
</evidence>
<comment type="caution">
    <text evidence="5">The sequence shown here is derived from an EMBL/GenBank/DDBJ whole genome shotgun (WGS) entry which is preliminary data.</text>
</comment>
<evidence type="ECO:0000259" key="4">
    <source>
        <dbReference type="PROSITE" id="PS50837"/>
    </source>
</evidence>
<dbReference type="InterPro" id="IPR007111">
    <property type="entry name" value="NACHT_NTPase"/>
</dbReference>
<proteinExistence type="predicted"/>
<evidence type="ECO:0000256" key="3">
    <source>
        <dbReference type="PROSITE-ProRule" id="PRU00023"/>
    </source>
</evidence>
<dbReference type="SUPFAM" id="SSF52540">
    <property type="entry name" value="P-loop containing nucleoside triphosphate hydrolases"/>
    <property type="match status" value="1"/>
</dbReference>
<gene>
    <name evidence="5" type="ORF">SI65_09436</name>
</gene>
<dbReference type="SMART" id="SM00248">
    <property type="entry name" value="ANK"/>
    <property type="match status" value="16"/>
</dbReference>
<dbReference type="GO" id="GO:0009116">
    <property type="term" value="P:nucleoside metabolic process"/>
    <property type="evidence" value="ECO:0007669"/>
    <property type="project" value="InterPro"/>
</dbReference>
<keyword evidence="6" id="KW-1185">Reference proteome</keyword>
<dbReference type="EMBL" id="JXNT01000018">
    <property type="protein sequence ID" value="ODM15197.1"/>
    <property type="molecule type" value="Genomic_DNA"/>
</dbReference>
<dbReference type="InterPro" id="IPR054471">
    <property type="entry name" value="GPIID_WHD"/>
</dbReference>
<dbReference type="Gene3D" id="1.25.40.20">
    <property type="entry name" value="Ankyrin repeat-containing domain"/>
    <property type="match status" value="3"/>
</dbReference>